<dbReference type="HOGENOM" id="CLU_185618_0_0_1"/>
<accession>M4BSD9</accession>
<name>M4BSD9_HYAAE</name>
<dbReference type="eggNOG" id="ENOG502SF24">
    <property type="taxonomic scope" value="Eukaryota"/>
</dbReference>
<reference evidence="1" key="2">
    <citation type="submission" date="2015-06" db="UniProtKB">
        <authorList>
            <consortium name="EnsemblProtists"/>
        </authorList>
    </citation>
    <scope>IDENTIFICATION</scope>
    <source>
        <strain evidence="1">Emoy2</strain>
    </source>
</reference>
<sequence>MDRQKAQAYADLAAQMMELHTSIALLAQNVEKMAKTDEEVTAMTCIFNGVYGNGARGSVAWKTEELTIAMMMTMSCRFKNAAQQTNYRDPSPSA</sequence>
<dbReference type="EnsemblProtists" id="HpaT809331">
    <property type="protein sequence ID" value="HpaP809331"/>
    <property type="gene ID" value="HpaG809331"/>
</dbReference>
<dbReference type="VEuPathDB" id="FungiDB:HpaG809331"/>
<dbReference type="EMBL" id="JH598703">
    <property type="status" value="NOT_ANNOTATED_CDS"/>
    <property type="molecule type" value="Genomic_DNA"/>
</dbReference>
<protein>
    <submittedName>
        <fullName evidence="1">Uncharacterized protein</fullName>
    </submittedName>
</protein>
<proteinExistence type="predicted"/>
<dbReference type="Proteomes" id="UP000011713">
    <property type="component" value="Unassembled WGS sequence"/>
</dbReference>
<evidence type="ECO:0000313" key="1">
    <source>
        <dbReference type="EnsemblProtists" id="HpaP809331"/>
    </source>
</evidence>
<dbReference type="OMA" id="AMTCIFN"/>
<keyword evidence="2" id="KW-1185">Reference proteome</keyword>
<evidence type="ECO:0000313" key="2">
    <source>
        <dbReference type="Proteomes" id="UP000011713"/>
    </source>
</evidence>
<dbReference type="AlphaFoldDB" id="M4BSD9"/>
<dbReference type="InParanoid" id="M4BSD9"/>
<organism evidence="1 2">
    <name type="scientific">Hyaloperonospora arabidopsidis (strain Emoy2)</name>
    <name type="common">Downy mildew agent</name>
    <name type="synonym">Peronospora arabidopsidis</name>
    <dbReference type="NCBI Taxonomy" id="559515"/>
    <lineage>
        <taxon>Eukaryota</taxon>
        <taxon>Sar</taxon>
        <taxon>Stramenopiles</taxon>
        <taxon>Oomycota</taxon>
        <taxon>Peronosporomycetes</taxon>
        <taxon>Peronosporales</taxon>
        <taxon>Peronosporaceae</taxon>
        <taxon>Hyaloperonospora</taxon>
    </lineage>
</organism>
<reference evidence="2" key="1">
    <citation type="journal article" date="2010" name="Science">
        <title>Signatures of adaptation to obligate biotrophy in the Hyaloperonospora arabidopsidis genome.</title>
        <authorList>
            <person name="Baxter L."/>
            <person name="Tripathy S."/>
            <person name="Ishaque N."/>
            <person name="Boot N."/>
            <person name="Cabral A."/>
            <person name="Kemen E."/>
            <person name="Thines M."/>
            <person name="Ah-Fong A."/>
            <person name="Anderson R."/>
            <person name="Badejoko W."/>
            <person name="Bittner-Eddy P."/>
            <person name="Boore J.L."/>
            <person name="Chibucos M.C."/>
            <person name="Coates M."/>
            <person name="Dehal P."/>
            <person name="Delehaunty K."/>
            <person name="Dong S."/>
            <person name="Downton P."/>
            <person name="Dumas B."/>
            <person name="Fabro G."/>
            <person name="Fronick C."/>
            <person name="Fuerstenberg S.I."/>
            <person name="Fulton L."/>
            <person name="Gaulin E."/>
            <person name="Govers F."/>
            <person name="Hughes L."/>
            <person name="Humphray S."/>
            <person name="Jiang R.H."/>
            <person name="Judelson H."/>
            <person name="Kamoun S."/>
            <person name="Kyung K."/>
            <person name="Meijer H."/>
            <person name="Minx P."/>
            <person name="Morris P."/>
            <person name="Nelson J."/>
            <person name="Phuntumart V."/>
            <person name="Qutob D."/>
            <person name="Rehmany A."/>
            <person name="Rougon-Cardoso A."/>
            <person name="Ryden P."/>
            <person name="Torto-Alalibo T."/>
            <person name="Studholme D."/>
            <person name="Wang Y."/>
            <person name="Win J."/>
            <person name="Wood J."/>
            <person name="Clifton S.W."/>
            <person name="Rogers J."/>
            <person name="Van den Ackerveken G."/>
            <person name="Jones J.D."/>
            <person name="McDowell J.M."/>
            <person name="Beynon J."/>
            <person name="Tyler B.M."/>
        </authorList>
    </citation>
    <scope>NUCLEOTIDE SEQUENCE [LARGE SCALE GENOMIC DNA]</scope>
    <source>
        <strain evidence="2">Emoy2</strain>
    </source>
</reference>